<gene>
    <name evidence="3" type="ORF">F5878DRAFT_599632</name>
</gene>
<evidence type="ECO:0000313" key="4">
    <source>
        <dbReference type="Proteomes" id="UP001163846"/>
    </source>
</evidence>
<feature type="region of interest" description="Disordered" evidence="1">
    <location>
        <begin position="218"/>
        <end position="238"/>
    </location>
</feature>
<dbReference type="EMBL" id="MU805938">
    <property type="protein sequence ID" value="KAJ3845348.1"/>
    <property type="molecule type" value="Genomic_DNA"/>
</dbReference>
<evidence type="ECO:0000256" key="1">
    <source>
        <dbReference type="SAM" id="MobiDB-lite"/>
    </source>
</evidence>
<evidence type="ECO:0000256" key="2">
    <source>
        <dbReference type="SAM" id="Phobius"/>
    </source>
</evidence>
<dbReference type="AlphaFoldDB" id="A0AA38PLV5"/>
<proteinExistence type="predicted"/>
<feature type="transmembrane region" description="Helical" evidence="2">
    <location>
        <begin position="191"/>
        <end position="212"/>
    </location>
</feature>
<feature type="region of interest" description="Disordered" evidence="1">
    <location>
        <begin position="70"/>
        <end position="100"/>
    </location>
</feature>
<comment type="caution">
    <text evidence="3">The sequence shown here is derived from an EMBL/GenBank/DDBJ whole genome shotgun (WGS) entry which is preliminary data.</text>
</comment>
<feature type="region of interest" description="Disordered" evidence="1">
    <location>
        <begin position="276"/>
        <end position="329"/>
    </location>
</feature>
<name>A0AA38PLV5_9AGAR</name>
<organism evidence="3 4">
    <name type="scientific">Lentinula raphanica</name>
    <dbReference type="NCBI Taxonomy" id="153919"/>
    <lineage>
        <taxon>Eukaryota</taxon>
        <taxon>Fungi</taxon>
        <taxon>Dikarya</taxon>
        <taxon>Basidiomycota</taxon>
        <taxon>Agaricomycotina</taxon>
        <taxon>Agaricomycetes</taxon>
        <taxon>Agaricomycetidae</taxon>
        <taxon>Agaricales</taxon>
        <taxon>Marasmiineae</taxon>
        <taxon>Omphalotaceae</taxon>
        <taxon>Lentinula</taxon>
    </lineage>
</organism>
<dbReference type="Proteomes" id="UP001163846">
    <property type="component" value="Unassembled WGS sequence"/>
</dbReference>
<accession>A0AA38PLV5</accession>
<keyword evidence="2" id="KW-0812">Transmembrane</keyword>
<protein>
    <submittedName>
        <fullName evidence="3">Uncharacterized protein</fullName>
    </submittedName>
</protein>
<feature type="region of interest" description="Disordered" evidence="1">
    <location>
        <begin position="635"/>
        <end position="656"/>
    </location>
</feature>
<keyword evidence="2" id="KW-1133">Transmembrane helix</keyword>
<feature type="region of interest" description="Disordered" evidence="1">
    <location>
        <begin position="1"/>
        <end position="38"/>
    </location>
</feature>
<feature type="compositionally biased region" description="Polar residues" evidence="1">
    <location>
        <begin position="292"/>
        <end position="324"/>
    </location>
</feature>
<sequence>MLLFSEPSSSTATTSSSHRRQRQRRGRTRRNPYSPPSSGLLSLLATVVSTSPVNASPVVLPFLCPGIERESSHSRREEPTSQTTDPWPAKGKGRRRRLPDRYVRGSDGLWRKADWSLYGSSMCVNCSPSSSSTIMPTADADDTVDTGVATATIITSTPTAAAPSTTSSDDIMDSLPPGWKPLNDSDHTAEILTISLSLAFFICLVMILCVIWRRGKKRQKDPEGRAHSRNPNTARPEDLEVMIEKELKAKKKVLARATARWKANVRYTFRQRRGKRKVVHSIDSEADPPPTSITDAQSYQSSPTPSRRSSFHSVSARHSVSDVGSMTPRAGEELPILSSTPLSSSPPAYLHHPLSNGVRNVTSSGKFASSTSYTLSRRASASSLASNTLSIVHPLPYTASFHRAHVATDDKAILERLNQLVSEPDGSRLSNSHDTPNVAPVWQDEELSDFPELEAPRQESASLPRPIDEVSRVYSFSPHDSDSMSFPPPPAFYPSSYEKGKGVAVYPYEYPYHSDRSYGSSLGHENCIFDVEPEAGPSAPPFEPIAETIDASPSAPPFELDPSDISISEDTSPFHSSTSNDAEIDASVALETIETCSQNRLSMESAALSEDSAACCASTACVSVVSPELSSMADGLLEHNHARDSDGRTHEPSLST</sequence>
<evidence type="ECO:0000313" key="3">
    <source>
        <dbReference type="EMBL" id="KAJ3845348.1"/>
    </source>
</evidence>
<feature type="compositionally biased region" description="Basic residues" evidence="1">
    <location>
        <begin position="17"/>
        <end position="30"/>
    </location>
</feature>
<feature type="compositionally biased region" description="Basic and acidic residues" evidence="1">
    <location>
        <begin position="70"/>
        <end position="79"/>
    </location>
</feature>
<keyword evidence="2" id="KW-0472">Membrane</keyword>
<feature type="compositionally biased region" description="Basic and acidic residues" evidence="1">
    <location>
        <begin position="636"/>
        <end position="656"/>
    </location>
</feature>
<keyword evidence="4" id="KW-1185">Reference proteome</keyword>
<reference evidence="3" key="1">
    <citation type="submission" date="2022-08" db="EMBL/GenBank/DDBJ databases">
        <authorList>
            <consortium name="DOE Joint Genome Institute"/>
            <person name="Min B."/>
            <person name="Riley R."/>
            <person name="Sierra-Patev S."/>
            <person name="Naranjo-Ortiz M."/>
            <person name="Looney B."/>
            <person name="Konkel Z."/>
            <person name="Slot J.C."/>
            <person name="Sakamoto Y."/>
            <person name="Steenwyk J.L."/>
            <person name="Rokas A."/>
            <person name="Carro J."/>
            <person name="Camarero S."/>
            <person name="Ferreira P."/>
            <person name="Molpeceres G."/>
            <person name="Ruiz-Duenas F.J."/>
            <person name="Serrano A."/>
            <person name="Henrissat B."/>
            <person name="Drula E."/>
            <person name="Hughes K.W."/>
            <person name="Mata J.L."/>
            <person name="Ishikawa N.K."/>
            <person name="Vargas-Isla R."/>
            <person name="Ushijima S."/>
            <person name="Smith C.A."/>
            <person name="Ahrendt S."/>
            <person name="Andreopoulos W."/>
            <person name="He G."/>
            <person name="Labutti K."/>
            <person name="Lipzen A."/>
            <person name="Ng V."/>
            <person name="Sandor L."/>
            <person name="Barry K."/>
            <person name="Martinez A.T."/>
            <person name="Xiao Y."/>
            <person name="Gibbons J.G."/>
            <person name="Terashima K."/>
            <person name="Hibbett D.S."/>
            <person name="Grigoriev I.V."/>
        </authorList>
    </citation>
    <scope>NUCLEOTIDE SEQUENCE</scope>
    <source>
        <strain evidence="3">TFB9207</strain>
    </source>
</reference>